<dbReference type="Proteomes" id="UP000501926">
    <property type="component" value="Chromosome"/>
</dbReference>
<organism evidence="1 2">
    <name type="scientific">Kuenenia stuttgartiensis</name>
    <dbReference type="NCBI Taxonomy" id="174633"/>
    <lineage>
        <taxon>Bacteria</taxon>
        <taxon>Pseudomonadati</taxon>
        <taxon>Planctomycetota</taxon>
        <taxon>Candidatus Brocadiia</taxon>
        <taxon>Candidatus Brocadiales</taxon>
        <taxon>Candidatus Brocadiaceae</taxon>
        <taxon>Candidatus Kuenenia</taxon>
    </lineage>
</organism>
<evidence type="ECO:0000313" key="1">
    <source>
        <dbReference type="EMBL" id="QII10707.1"/>
    </source>
</evidence>
<name>A0A6G7GND4_KUEST</name>
<gene>
    <name evidence="1" type="ORF">KsCSTR_13280</name>
</gene>
<sequence>MDEEKYLFHEYYNNRCKNDKSGFFKRPVIRKAYFIGAYAKAVILSSWHSEVSKKNKTFKTWLSNQIINYRNLDRIFEMAFRFEQKLKLRIKNDSEVRKLAHEITAFNISGISSAKISYAFVAGFDDYGKFVSENATEINTGNNNSLKEGGRNNE</sequence>
<dbReference type="RefSeq" id="WP_164994630.1">
    <property type="nucleotide sequence ID" value="NZ_CP049055.1"/>
</dbReference>
<dbReference type="EMBL" id="CP049055">
    <property type="protein sequence ID" value="QII10707.1"/>
    <property type="molecule type" value="Genomic_DNA"/>
</dbReference>
<evidence type="ECO:0000313" key="2">
    <source>
        <dbReference type="Proteomes" id="UP000501926"/>
    </source>
</evidence>
<dbReference type="AlphaFoldDB" id="A0A6G7GND4"/>
<accession>A0A6G7GND4</accession>
<protein>
    <submittedName>
        <fullName evidence="1">Uncharacterized protein</fullName>
    </submittedName>
</protein>
<proteinExistence type="predicted"/>
<reference evidence="1 2" key="1">
    <citation type="submission" date="2020-02" db="EMBL/GenBank/DDBJ databases">
        <title>Newly sequenced genome of strain CSTR1 showed variability in Candidatus Kuenenia stuttgartiensis genomes.</title>
        <authorList>
            <person name="Ding C."/>
            <person name="Adrian L."/>
        </authorList>
    </citation>
    <scope>NUCLEOTIDE SEQUENCE [LARGE SCALE GENOMIC DNA]</scope>
    <source>
        <strain evidence="1 2">CSTR1</strain>
    </source>
</reference>